<name>W1PDC7_AMBTC</name>
<evidence type="ECO:0000313" key="1">
    <source>
        <dbReference type="EMBL" id="ERN05963.1"/>
    </source>
</evidence>
<protein>
    <submittedName>
        <fullName evidence="1">Uncharacterized protein</fullName>
    </submittedName>
</protein>
<evidence type="ECO:0000313" key="2">
    <source>
        <dbReference type="Proteomes" id="UP000017836"/>
    </source>
</evidence>
<sequence>MSFVEDGSWSRILEYGLVPSGPFCLLGVQSVRSKAVREMLRVVEPEHNLVHPVMMADCEGLC</sequence>
<dbReference type="AlphaFoldDB" id="W1PDC7"/>
<dbReference type="Proteomes" id="UP000017836">
    <property type="component" value="Unassembled WGS sequence"/>
</dbReference>
<reference evidence="2" key="1">
    <citation type="journal article" date="2013" name="Science">
        <title>The Amborella genome and the evolution of flowering plants.</title>
        <authorList>
            <consortium name="Amborella Genome Project"/>
        </authorList>
    </citation>
    <scope>NUCLEOTIDE SEQUENCE [LARGE SCALE GENOMIC DNA]</scope>
</reference>
<dbReference type="HOGENOM" id="CLU_2907111_0_0_1"/>
<gene>
    <name evidence="1" type="ORF">AMTR_s00145p00093630</name>
</gene>
<accession>W1PDC7</accession>
<proteinExistence type="predicted"/>
<organism evidence="1 2">
    <name type="scientific">Amborella trichopoda</name>
    <dbReference type="NCBI Taxonomy" id="13333"/>
    <lineage>
        <taxon>Eukaryota</taxon>
        <taxon>Viridiplantae</taxon>
        <taxon>Streptophyta</taxon>
        <taxon>Embryophyta</taxon>
        <taxon>Tracheophyta</taxon>
        <taxon>Spermatophyta</taxon>
        <taxon>Magnoliopsida</taxon>
        <taxon>Amborellales</taxon>
        <taxon>Amborellaceae</taxon>
        <taxon>Amborella</taxon>
    </lineage>
</organism>
<dbReference type="EMBL" id="KI393970">
    <property type="protein sequence ID" value="ERN05963.1"/>
    <property type="molecule type" value="Genomic_DNA"/>
</dbReference>
<dbReference type="Gramene" id="ERN05963">
    <property type="protein sequence ID" value="ERN05963"/>
    <property type="gene ID" value="AMTR_s00145p00093630"/>
</dbReference>
<keyword evidence="2" id="KW-1185">Reference proteome</keyword>